<keyword evidence="10" id="KW-1185">Reference proteome</keyword>
<dbReference type="CDD" id="cd12822">
    <property type="entry name" value="TmCorA-like"/>
    <property type="match status" value="1"/>
</dbReference>
<name>A0A7I8DGH7_9BACL</name>
<dbReference type="RefSeq" id="WP_200759054.1">
    <property type="nucleotide sequence ID" value="NZ_AP023366.1"/>
</dbReference>
<feature type="transmembrane region" description="Helical" evidence="8">
    <location>
        <begin position="297"/>
        <end position="317"/>
    </location>
</feature>
<keyword evidence="4 8" id="KW-1003">Cell membrane</keyword>
<dbReference type="Pfam" id="PF01544">
    <property type="entry name" value="CorA"/>
    <property type="match status" value="1"/>
</dbReference>
<evidence type="ECO:0000256" key="8">
    <source>
        <dbReference type="RuleBase" id="RU362010"/>
    </source>
</evidence>
<comment type="subcellular location">
    <subcellularLocation>
        <location evidence="1">Cell membrane</location>
        <topology evidence="1">Multi-pass membrane protein</topology>
    </subcellularLocation>
    <subcellularLocation>
        <location evidence="8">Membrane</location>
        <topology evidence="8">Multi-pass membrane protein</topology>
    </subcellularLocation>
</comment>
<evidence type="ECO:0000313" key="10">
    <source>
        <dbReference type="Proteomes" id="UP000593802"/>
    </source>
</evidence>
<dbReference type="NCBIfam" id="TIGR00383">
    <property type="entry name" value="corA"/>
    <property type="match status" value="1"/>
</dbReference>
<gene>
    <name evidence="8 9" type="primary">corA</name>
    <name evidence="9" type="ORF">skT53_34370</name>
</gene>
<evidence type="ECO:0000256" key="2">
    <source>
        <dbReference type="ARBA" id="ARBA00009765"/>
    </source>
</evidence>
<dbReference type="InterPro" id="IPR045863">
    <property type="entry name" value="CorA_TM1_TM2"/>
</dbReference>
<dbReference type="GO" id="GO:0015087">
    <property type="term" value="F:cobalt ion transmembrane transporter activity"/>
    <property type="evidence" value="ECO:0007669"/>
    <property type="project" value="UniProtKB-UniRule"/>
</dbReference>
<evidence type="ECO:0000256" key="1">
    <source>
        <dbReference type="ARBA" id="ARBA00004651"/>
    </source>
</evidence>
<evidence type="ECO:0000256" key="4">
    <source>
        <dbReference type="ARBA" id="ARBA00022475"/>
    </source>
</evidence>
<comment type="similarity">
    <text evidence="2 8">Belongs to the CorA metal ion transporter (MIT) (TC 1.A.35) family.</text>
</comment>
<dbReference type="SUPFAM" id="SSF144083">
    <property type="entry name" value="Magnesium transport protein CorA, transmembrane region"/>
    <property type="match status" value="1"/>
</dbReference>
<dbReference type="GO" id="GO:0015095">
    <property type="term" value="F:magnesium ion transmembrane transporter activity"/>
    <property type="evidence" value="ECO:0007669"/>
    <property type="project" value="UniProtKB-UniRule"/>
</dbReference>
<dbReference type="SUPFAM" id="SSF143865">
    <property type="entry name" value="CorA soluble domain-like"/>
    <property type="match status" value="1"/>
</dbReference>
<dbReference type="InterPro" id="IPR004488">
    <property type="entry name" value="Mg/Co-transport_prot_CorA"/>
</dbReference>
<dbReference type="Proteomes" id="UP000593802">
    <property type="component" value="Chromosome"/>
</dbReference>
<keyword evidence="5 8" id="KW-0812">Transmembrane</keyword>
<evidence type="ECO:0000256" key="5">
    <source>
        <dbReference type="ARBA" id="ARBA00022692"/>
    </source>
</evidence>
<dbReference type="KEGG" id="eff:skT53_34370"/>
<dbReference type="Gene3D" id="1.20.58.340">
    <property type="entry name" value="Magnesium transport protein CorA, transmembrane region"/>
    <property type="match status" value="2"/>
</dbReference>
<keyword evidence="6 8" id="KW-1133">Transmembrane helix</keyword>
<dbReference type="EMBL" id="AP023366">
    <property type="protein sequence ID" value="BCJ88452.1"/>
    <property type="molecule type" value="Genomic_DNA"/>
</dbReference>
<evidence type="ECO:0000313" key="9">
    <source>
        <dbReference type="EMBL" id="BCJ88452.1"/>
    </source>
</evidence>
<proteinExistence type="inferred from homology"/>
<dbReference type="GO" id="GO:0000287">
    <property type="term" value="F:magnesium ion binding"/>
    <property type="evidence" value="ECO:0007669"/>
    <property type="project" value="TreeGrafter"/>
</dbReference>
<dbReference type="InterPro" id="IPR002523">
    <property type="entry name" value="MgTranspt_CorA/ZnTranspt_ZntB"/>
</dbReference>
<evidence type="ECO:0000256" key="3">
    <source>
        <dbReference type="ARBA" id="ARBA00022448"/>
    </source>
</evidence>
<dbReference type="AlphaFoldDB" id="A0A7I8DGH7"/>
<keyword evidence="8" id="KW-0406">Ion transport</keyword>
<dbReference type="Gene3D" id="3.30.460.20">
    <property type="entry name" value="CorA soluble domain-like"/>
    <property type="match status" value="1"/>
</dbReference>
<dbReference type="PANTHER" id="PTHR46494:SF1">
    <property type="entry name" value="CORA FAMILY METAL ION TRANSPORTER (EUROFUNG)"/>
    <property type="match status" value="1"/>
</dbReference>
<keyword evidence="7 8" id="KW-0472">Membrane</keyword>
<sequence>MIKTYFYNHEEKKMYHDVDLLRKGELLQNEQNLLWIDLYNCTVDELKFVGNIFDFHPLAIEDCLHDSPRSKVDNYDDYYFFVFHALRYDEESEREITTEELNVFLSKNYIVTVHQNPLHSIGRIAARSLREPHFMNKGPDFLLYSIVDGITDEYFPIMERISTRIDELEDEMYEHPAQEITEEFLALKRTIVLIRRVIQPKKRIFANVGGRYSFDVQEENVPYFIDLVDHLERIADSLEVFRDLVSGAMETYYSLVTSRTNEAMRVLTIISTVMMPLTFITGFFGMNVPIPFQSHGWETAGITILMILLTVWMLKVFRNKKWI</sequence>
<comment type="function">
    <text evidence="8">Mediates influx of magnesium ions.</text>
</comment>
<dbReference type="InterPro" id="IPR045861">
    <property type="entry name" value="CorA_cytoplasmic_dom"/>
</dbReference>
<keyword evidence="3 8" id="KW-0813">Transport</keyword>
<keyword evidence="8" id="KW-0460">Magnesium</keyword>
<feature type="transmembrane region" description="Helical" evidence="8">
    <location>
        <begin position="266"/>
        <end position="285"/>
    </location>
</feature>
<dbReference type="PANTHER" id="PTHR46494">
    <property type="entry name" value="CORA FAMILY METAL ION TRANSPORTER (EUROFUNG)"/>
    <property type="match status" value="1"/>
</dbReference>
<accession>A0A7I8DGH7</accession>
<evidence type="ECO:0000256" key="7">
    <source>
        <dbReference type="ARBA" id="ARBA00023136"/>
    </source>
</evidence>
<protein>
    <recommendedName>
        <fullName evidence="8">Magnesium transport protein CorA</fullName>
    </recommendedName>
</protein>
<dbReference type="GO" id="GO:0005886">
    <property type="term" value="C:plasma membrane"/>
    <property type="evidence" value="ECO:0007669"/>
    <property type="project" value="UniProtKB-SubCell"/>
</dbReference>
<dbReference type="GO" id="GO:0050897">
    <property type="term" value="F:cobalt ion binding"/>
    <property type="evidence" value="ECO:0007669"/>
    <property type="project" value="TreeGrafter"/>
</dbReference>
<evidence type="ECO:0000256" key="6">
    <source>
        <dbReference type="ARBA" id="ARBA00022989"/>
    </source>
</evidence>
<organism evidence="9 10">
    <name type="scientific">Effusibacillus dendaii</name>
    <dbReference type="NCBI Taxonomy" id="2743772"/>
    <lineage>
        <taxon>Bacteria</taxon>
        <taxon>Bacillati</taxon>
        <taxon>Bacillota</taxon>
        <taxon>Bacilli</taxon>
        <taxon>Bacillales</taxon>
        <taxon>Alicyclobacillaceae</taxon>
        <taxon>Effusibacillus</taxon>
    </lineage>
</organism>
<reference evidence="9 10" key="1">
    <citation type="submission" date="2020-08" db="EMBL/GenBank/DDBJ databases">
        <title>Complete Genome Sequence of Effusibacillus dendaii Strain skT53, Isolated from Farmland soil.</title>
        <authorList>
            <person name="Konishi T."/>
            <person name="Kawasaki H."/>
        </authorList>
    </citation>
    <scope>NUCLEOTIDE SEQUENCE [LARGE SCALE GENOMIC DNA]</scope>
    <source>
        <strain evidence="10">skT53</strain>
    </source>
</reference>